<name>A0A8T1YEA5_9BRAS</name>
<dbReference type="EMBL" id="JAEFBK010000012">
    <property type="protein sequence ID" value="KAG7544209.1"/>
    <property type="molecule type" value="Genomic_DNA"/>
</dbReference>
<feature type="domain" description="Reverse transcriptase zinc-binding" evidence="1">
    <location>
        <begin position="148"/>
        <end position="232"/>
    </location>
</feature>
<dbReference type="AlphaFoldDB" id="A0A8T1YEA5"/>
<reference evidence="2 3" key="1">
    <citation type="submission" date="2020-12" db="EMBL/GenBank/DDBJ databases">
        <title>Concerted genomic and epigenomic changes stabilize Arabidopsis allopolyploids.</title>
        <authorList>
            <person name="Chen Z."/>
        </authorList>
    </citation>
    <scope>NUCLEOTIDE SEQUENCE [LARGE SCALE GENOMIC DNA]</scope>
    <source>
        <strain evidence="2">Allo738</strain>
        <tissue evidence="2">Leaf</tissue>
    </source>
</reference>
<protein>
    <submittedName>
        <fullName evidence="2">Reverse transcriptase zinc-binding domain</fullName>
    </submittedName>
</protein>
<evidence type="ECO:0000259" key="1">
    <source>
        <dbReference type="Pfam" id="PF13966"/>
    </source>
</evidence>
<organism evidence="2 3">
    <name type="scientific">Arabidopsis thaliana x Arabidopsis arenosa</name>
    <dbReference type="NCBI Taxonomy" id="1240361"/>
    <lineage>
        <taxon>Eukaryota</taxon>
        <taxon>Viridiplantae</taxon>
        <taxon>Streptophyta</taxon>
        <taxon>Embryophyta</taxon>
        <taxon>Tracheophyta</taxon>
        <taxon>Spermatophyta</taxon>
        <taxon>Magnoliopsida</taxon>
        <taxon>eudicotyledons</taxon>
        <taxon>Gunneridae</taxon>
        <taxon>Pentapetalae</taxon>
        <taxon>rosids</taxon>
        <taxon>malvids</taxon>
        <taxon>Brassicales</taxon>
        <taxon>Brassicaceae</taxon>
        <taxon>Camelineae</taxon>
        <taxon>Arabidopsis</taxon>
    </lineage>
</organism>
<comment type="caution">
    <text evidence="2">The sequence shown here is derived from an EMBL/GenBank/DDBJ whole genome shotgun (WGS) entry which is preliminary data.</text>
</comment>
<dbReference type="Pfam" id="PF13966">
    <property type="entry name" value="zf-RVT"/>
    <property type="match status" value="1"/>
</dbReference>
<evidence type="ECO:0000313" key="2">
    <source>
        <dbReference type="EMBL" id="KAG7544209.1"/>
    </source>
</evidence>
<dbReference type="GO" id="GO:0003964">
    <property type="term" value="F:RNA-directed DNA polymerase activity"/>
    <property type="evidence" value="ECO:0007669"/>
    <property type="project" value="UniProtKB-KW"/>
</dbReference>
<proteinExistence type="predicted"/>
<evidence type="ECO:0000313" key="3">
    <source>
        <dbReference type="Proteomes" id="UP000694240"/>
    </source>
</evidence>
<keyword evidence="3" id="KW-1185">Reference proteome</keyword>
<keyword evidence="2" id="KW-0548">Nucleotidyltransferase</keyword>
<keyword evidence="2" id="KW-0808">Transferase</keyword>
<dbReference type="InterPro" id="IPR026960">
    <property type="entry name" value="RVT-Znf"/>
</dbReference>
<accession>A0A8T1YEA5</accession>
<gene>
    <name evidence="2" type="ORF">ISN45_Aa07g040730</name>
</gene>
<dbReference type="PANTHER" id="PTHR33116">
    <property type="entry name" value="REVERSE TRANSCRIPTASE ZINC-BINDING DOMAIN-CONTAINING PROTEIN-RELATED-RELATED"/>
    <property type="match status" value="1"/>
</dbReference>
<dbReference type="Proteomes" id="UP000694240">
    <property type="component" value="Chromosome 12"/>
</dbReference>
<keyword evidence="2" id="KW-0695">RNA-directed DNA polymerase</keyword>
<sequence length="333" mass="37601">MPESSSTEVPTSVDMSVPLASSPNRSFCLSSALALKWAWAKILLVGFNPPIVSISLSTAHGFQGSKAHESSDSACMARTLVVHAASHVSPASVQRVSAVVVNHRSRRRRLPLLTSIDMEIAKIKEKGQNLGHDIVLWKSSDNKFKPRFASSNTWQQIRHADQKVSWYKGVWFSDSIPKFSFLLWLAVRNRLSTGERMLAWNRAVNPSCVLCNAPMETLEHLFFACSYSSQIWKALTNQLLTRHYSLNLWEILSSLSTPTFKGTICYILRLVLQATVHSIWMERNRRRHGELSSSAEQLIKLIDRIVRNKISSVQLLGSRKLEDGLQIWFASRD</sequence>
<dbReference type="PANTHER" id="PTHR33116:SF78">
    <property type="entry name" value="OS12G0587133 PROTEIN"/>
    <property type="match status" value="1"/>
</dbReference>